<sequence>MLHTVNRPASWQLTVRLWQQSTVIANHSVTFLSTAKDAGRSQFKGKGTFWGGVHRVQQSDDRQRQYADRKNLSLTLLKKECAMNFLADSKVEVISKVSLDDVPNKLMKGLLVATSGDLDRKASTSDDKDEYTFMRVGELRSRLLEKGLCLDGSCETMIALLKKNEEHDADD</sequence>
<organism evidence="1 2">
    <name type="scientific">Thalassiosira oceanica</name>
    <name type="common">Marine diatom</name>
    <dbReference type="NCBI Taxonomy" id="159749"/>
    <lineage>
        <taxon>Eukaryota</taxon>
        <taxon>Sar</taxon>
        <taxon>Stramenopiles</taxon>
        <taxon>Ochrophyta</taxon>
        <taxon>Bacillariophyta</taxon>
        <taxon>Coscinodiscophyceae</taxon>
        <taxon>Thalassiosirophycidae</taxon>
        <taxon>Thalassiosirales</taxon>
        <taxon>Thalassiosiraceae</taxon>
        <taxon>Thalassiosira</taxon>
    </lineage>
</organism>
<evidence type="ECO:0000313" key="1">
    <source>
        <dbReference type="EMBL" id="EJK46498.1"/>
    </source>
</evidence>
<dbReference type="OrthoDB" id="45051at2759"/>
<gene>
    <name evidence="1" type="ORF">THAOC_34831</name>
</gene>
<comment type="caution">
    <text evidence="1">The sequence shown here is derived from an EMBL/GenBank/DDBJ whole genome shotgun (WGS) entry which is preliminary data.</text>
</comment>
<evidence type="ECO:0008006" key="3">
    <source>
        <dbReference type="Google" id="ProtNLM"/>
    </source>
</evidence>
<protein>
    <recommendedName>
        <fullName evidence="3">SAP domain-containing protein</fullName>
    </recommendedName>
</protein>
<keyword evidence="2" id="KW-1185">Reference proteome</keyword>
<dbReference type="Proteomes" id="UP000266841">
    <property type="component" value="Unassembled WGS sequence"/>
</dbReference>
<evidence type="ECO:0000313" key="2">
    <source>
        <dbReference type="Proteomes" id="UP000266841"/>
    </source>
</evidence>
<reference evidence="1 2" key="1">
    <citation type="journal article" date="2012" name="Genome Biol.">
        <title>Genome and low-iron response of an oceanic diatom adapted to chronic iron limitation.</title>
        <authorList>
            <person name="Lommer M."/>
            <person name="Specht M."/>
            <person name="Roy A.S."/>
            <person name="Kraemer L."/>
            <person name="Andreson R."/>
            <person name="Gutowska M.A."/>
            <person name="Wolf J."/>
            <person name="Bergner S.V."/>
            <person name="Schilhabel M.B."/>
            <person name="Klostermeier U.C."/>
            <person name="Beiko R.G."/>
            <person name="Rosenstiel P."/>
            <person name="Hippler M."/>
            <person name="Laroche J."/>
        </authorList>
    </citation>
    <scope>NUCLEOTIDE SEQUENCE [LARGE SCALE GENOMIC DNA]</scope>
    <source>
        <strain evidence="1 2">CCMP1005</strain>
    </source>
</reference>
<dbReference type="EMBL" id="AGNL01047723">
    <property type="protein sequence ID" value="EJK46498.1"/>
    <property type="molecule type" value="Genomic_DNA"/>
</dbReference>
<dbReference type="AlphaFoldDB" id="K0R1W0"/>
<name>K0R1W0_THAOC</name>
<proteinExistence type="predicted"/>
<accession>K0R1W0</accession>